<accession>A0A1F5ZPV9</accession>
<dbReference type="GO" id="GO:0019441">
    <property type="term" value="P:L-tryptophan catabolic process to kynurenine"/>
    <property type="evidence" value="ECO:0007669"/>
    <property type="project" value="InterPro"/>
</dbReference>
<dbReference type="InterPro" id="IPR037175">
    <property type="entry name" value="KFase_sf"/>
</dbReference>
<sequence>MKKSFQYIDLSIPLTNQTQVYPGDPIVSISPVCGIEKDGFSMHSFHFGGHSGTHIDAQSHFITGGKHIDEYGPEKFVGEGKVIDARERNVIDIDILKNITLKKDAVVLFYTDYIKNREEVTYFENYPVVGKTLAERLISIGVKMIGIDAPSIDHEPYPLHKMLLGNDILILENLCNLDQIYKKKLQVYAFPIKVPTDGVPVRVVAEVRL</sequence>
<dbReference type="EMBL" id="MFJE01000024">
    <property type="protein sequence ID" value="OGG14137.1"/>
    <property type="molecule type" value="Genomic_DNA"/>
</dbReference>
<dbReference type="Proteomes" id="UP000177383">
    <property type="component" value="Unassembled WGS sequence"/>
</dbReference>
<evidence type="ECO:0000313" key="1">
    <source>
        <dbReference type="EMBL" id="OGG14137.1"/>
    </source>
</evidence>
<dbReference type="STRING" id="1798375.A2773_05300"/>
<organism evidence="1 2">
    <name type="scientific">Candidatus Gottesmanbacteria bacterium RIFCSPHIGHO2_01_FULL_39_10</name>
    <dbReference type="NCBI Taxonomy" id="1798375"/>
    <lineage>
        <taxon>Bacteria</taxon>
        <taxon>Candidatus Gottesmaniibacteriota</taxon>
    </lineage>
</organism>
<evidence type="ECO:0000313" key="2">
    <source>
        <dbReference type="Proteomes" id="UP000177383"/>
    </source>
</evidence>
<dbReference type="AlphaFoldDB" id="A0A1F5ZPV9"/>
<protein>
    <recommendedName>
        <fullName evidence="3">Cyclase</fullName>
    </recommendedName>
</protein>
<dbReference type="Gene3D" id="3.50.30.50">
    <property type="entry name" value="Putative cyclase"/>
    <property type="match status" value="1"/>
</dbReference>
<gene>
    <name evidence="1" type="ORF">A2773_05300</name>
</gene>
<dbReference type="Pfam" id="PF04199">
    <property type="entry name" value="Cyclase"/>
    <property type="match status" value="1"/>
</dbReference>
<dbReference type="PANTHER" id="PTHR31118:SF32">
    <property type="entry name" value="KYNURENINE FORMAMIDASE"/>
    <property type="match status" value="1"/>
</dbReference>
<dbReference type="SUPFAM" id="SSF102198">
    <property type="entry name" value="Putative cyclase"/>
    <property type="match status" value="1"/>
</dbReference>
<reference evidence="1 2" key="1">
    <citation type="journal article" date="2016" name="Nat. Commun.">
        <title>Thousands of microbial genomes shed light on interconnected biogeochemical processes in an aquifer system.</title>
        <authorList>
            <person name="Anantharaman K."/>
            <person name="Brown C.T."/>
            <person name="Hug L.A."/>
            <person name="Sharon I."/>
            <person name="Castelle C.J."/>
            <person name="Probst A.J."/>
            <person name="Thomas B.C."/>
            <person name="Singh A."/>
            <person name="Wilkins M.J."/>
            <person name="Karaoz U."/>
            <person name="Brodie E.L."/>
            <person name="Williams K.H."/>
            <person name="Hubbard S.S."/>
            <person name="Banfield J.F."/>
        </authorList>
    </citation>
    <scope>NUCLEOTIDE SEQUENCE [LARGE SCALE GENOMIC DNA]</scope>
</reference>
<dbReference type="GO" id="GO:0004061">
    <property type="term" value="F:arylformamidase activity"/>
    <property type="evidence" value="ECO:0007669"/>
    <property type="project" value="InterPro"/>
</dbReference>
<comment type="caution">
    <text evidence="1">The sequence shown here is derived from an EMBL/GenBank/DDBJ whole genome shotgun (WGS) entry which is preliminary data.</text>
</comment>
<dbReference type="PANTHER" id="PTHR31118">
    <property type="entry name" value="CYCLASE-LIKE PROTEIN 2"/>
    <property type="match status" value="1"/>
</dbReference>
<name>A0A1F5ZPV9_9BACT</name>
<proteinExistence type="predicted"/>
<evidence type="ECO:0008006" key="3">
    <source>
        <dbReference type="Google" id="ProtNLM"/>
    </source>
</evidence>
<dbReference type="InterPro" id="IPR007325">
    <property type="entry name" value="KFase/CYL"/>
</dbReference>